<evidence type="ECO:0000313" key="1">
    <source>
        <dbReference type="EMBL" id="QBQ72629.1"/>
    </source>
</evidence>
<gene>
    <name evidence="1" type="ORF">CRP4_gp20</name>
</gene>
<evidence type="ECO:0000313" key="2">
    <source>
        <dbReference type="Proteomes" id="UP000424671"/>
    </source>
</evidence>
<dbReference type="Proteomes" id="UP000424671">
    <property type="component" value="Segment"/>
</dbReference>
<proteinExistence type="predicted"/>
<protein>
    <submittedName>
        <fullName evidence="1">Uncharacterized protein</fullName>
    </submittedName>
</protein>
<organism evidence="1 2">
    <name type="scientific">Roseobacter phage CRP-4</name>
    <dbReference type="NCBI Taxonomy" id="2559283"/>
    <lineage>
        <taxon>Viruses</taxon>
        <taxon>Duplodnaviria</taxon>
        <taxon>Heunggongvirae</taxon>
        <taxon>Uroviricota</taxon>
        <taxon>Caudoviricetes</taxon>
        <taxon>Zobellviridae</taxon>
        <taxon>Cobavirinae</taxon>
        <taxon>Veravirus</taxon>
    </lineage>
</organism>
<name>A0A646QW43_9CAUD</name>
<dbReference type="EMBL" id="MK613346">
    <property type="protein sequence ID" value="QBQ72629.1"/>
    <property type="molecule type" value="Genomic_DNA"/>
</dbReference>
<accession>A0A646QW43</accession>
<reference evidence="1 2" key="1">
    <citation type="journal article" date="2019" name="mSystems">
        <title>Diverse, abundant and novel viruses infecting the marine abundant Roseobacter RCA lineage.</title>
        <authorList>
            <person name="Zhang Z.F."/>
            <person name="Chen F."/>
            <person name="Chu X."/>
            <person name="Zhang H."/>
            <person name="Luo H.W."/>
            <person name="Zhai Z.Q."/>
            <person name="Yang M.Y."/>
            <person name="Zhao Y.L."/>
        </authorList>
    </citation>
    <scope>NUCLEOTIDE SEQUENCE [LARGE SCALE GENOMIC DNA]</scope>
</reference>
<sequence length="77" mass="8611">MKITLHKVLEGPFEHPEYTIDSTGEQPYCVVYLAEVDGDLEHTEMLYDSFDDAYAESNKVSSTIEGVVIGGDYVYDA</sequence>